<dbReference type="InterPro" id="IPR039799">
    <property type="entry name" value="ALR/ERV"/>
</dbReference>
<keyword evidence="6" id="KW-1015">Disulfide bond</keyword>
<dbReference type="Gene3D" id="1.20.120.310">
    <property type="entry name" value="ERV/ALR sulfhydryl oxidase domain"/>
    <property type="match status" value="1"/>
</dbReference>
<keyword evidence="5" id="KW-0560">Oxidoreductase</keyword>
<evidence type="ECO:0000256" key="4">
    <source>
        <dbReference type="ARBA" id="ARBA00022827"/>
    </source>
</evidence>
<protein>
    <recommendedName>
        <fullName evidence="2">thiol oxidase</fullName>
        <ecNumber evidence="2">1.8.3.2</ecNumber>
    </recommendedName>
</protein>
<reference evidence="8" key="1">
    <citation type="journal article" date="2020" name="Nature">
        <title>Giant virus diversity and host interactions through global metagenomics.</title>
        <authorList>
            <person name="Schulz F."/>
            <person name="Roux S."/>
            <person name="Paez-Espino D."/>
            <person name="Jungbluth S."/>
            <person name="Walsh D.A."/>
            <person name="Denef V.J."/>
            <person name="McMahon K.D."/>
            <person name="Konstantinidis K.T."/>
            <person name="Eloe-Fadrosh E.A."/>
            <person name="Kyrpides N.C."/>
            <person name="Woyke T."/>
        </authorList>
    </citation>
    <scope>NUCLEOTIDE SEQUENCE</scope>
    <source>
        <strain evidence="8">GVMAG-M-3300023174-111</strain>
    </source>
</reference>
<dbReference type="GO" id="GO:0016971">
    <property type="term" value="F:flavin-dependent sulfhydryl oxidase activity"/>
    <property type="evidence" value="ECO:0007669"/>
    <property type="project" value="InterPro"/>
</dbReference>
<organism evidence="8">
    <name type="scientific">viral metagenome</name>
    <dbReference type="NCBI Taxonomy" id="1070528"/>
    <lineage>
        <taxon>unclassified sequences</taxon>
        <taxon>metagenomes</taxon>
        <taxon>organismal metagenomes</taxon>
    </lineage>
</organism>
<evidence type="ECO:0000256" key="6">
    <source>
        <dbReference type="ARBA" id="ARBA00023157"/>
    </source>
</evidence>
<accession>A0A6C0D3C5</accession>
<dbReference type="EC" id="1.8.3.2" evidence="2"/>
<name>A0A6C0D3C5_9ZZZZ</name>
<evidence type="ECO:0000313" key="8">
    <source>
        <dbReference type="EMBL" id="QHT11017.1"/>
    </source>
</evidence>
<dbReference type="Pfam" id="PF04777">
    <property type="entry name" value="Evr1_Alr"/>
    <property type="match status" value="1"/>
</dbReference>
<dbReference type="InterPro" id="IPR017905">
    <property type="entry name" value="ERV/ALR_sulphydryl_oxidase"/>
</dbReference>
<evidence type="ECO:0000259" key="7">
    <source>
        <dbReference type="PROSITE" id="PS51324"/>
    </source>
</evidence>
<dbReference type="SUPFAM" id="SSF69000">
    <property type="entry name" value="FAD-dependent thiol oxidase"/>
    <property type="match status" value="1"/>
</dbReference>
<keyword evidence="4" id="KW-0274">FAD</keyword>
<evidence type="ECO:0000256" key="3">
    <source>
        <dbReference type="ARBA" id="ARBA00022630"/>
    </source>
</evidence>
<evidence type="ECO:0000256" key="2">
    <source>
        <dbReference type="ARBA" id="ARBA00012512"/>
    </source>
</evidence>
<proteinExistence type="predicted"/>
<dbReference type="GO" id="GO:0005739">
    <property type="term" value="C:mitochondrion"/>
    <property type="evidence" value="ECO:0007669"/>
    <property type="project" value="TreeGrafter"/>
</dbReference>
<dbReference type="GO" id="GO:0050660">
    <property type="term" value="F:flavin adenine dinucleotide binding"/>
    <property type="evidence" value="ECO:0007669"/>
    <property type="project" value="TreeGrafter"/>
</dbReference>
<comment type="cofactor">
    <cofactor evidence="1">
        <name>FAD</name>
        <dbReference type="ChEBI" id="CHEBI:57692"/>
    </cofactor>
</comment>
<evidence type="ECO:0000256" key="1">
    <source>
        <dbReference type="ARBA" id="ARBA00001974"/>
    </source>
</evidence>
<keyword evidence="3" id="KW-0285">Flavoprotein</keyword>
<dbReference type="PANTHER" id="PTHR12645:SF0">
    <property type="entry name" value="FAD-LINKED SULFHYDRYL OXIDASE ALR"/>
    <property type="match status" value="1"/>
</dbReference>
<dbReference type="InterPro" id="IPR036774">
    <property type="entry name" value="ERV/ALR_sulphydryl_oxid_sf"/>
</dbReference>
<evidence type="ECO:0000256" key="5">
    <source>
        <dbReference type="ARBA" id="ARBA00023002"/>
    </source>
</evidence>
<dbReference type="EMBL" id="MN739530">
    <property type="protein sequence ID" value="QHT11017.1"/>
    <property type="molecule type" value="Genomic_DNA"/>
</dbReference>
<dbReference type="PANTHER" id="PTHR12645">
    <property type="entry name" value="ALR/ERV"/>
    <property type="match status" value="1"/>
</dbReference>
<feature type="domain" description="ERV/ALR sulfhydryl oxidase" evidence="7">
    <location>
        <begin position="27"/>
        <end position="131"/>
    </location>
</feature>
<dbReference type="AlphaFoldDB" id="A0A6C0D3C5"/>
<sequence length="198" mass="23000">MGTGKRKTQKNTLKHKIYTDADYQSNDGMLTTVWGPGMWHYLHTMSFNYPVKPTCQDKTRYSDFIYSLRYVLPCGKCRKNLCKNLKRLPLKISNMESRATFSKYVYDLHELINTMLGKKSGLSYEEVRERYEHFRARCAKTKKNATKKKLEKGCTVPLYGEKAKCILKIVPQDTKCDTLEIDDKCVKKPLYDVGNVKA</sequence>
<dbReference type="PROSITE" id="PS51324">
    <property type="entry name" value="ERV_ALR"/>
    <property type="match status" value="1"/>
</dbReference>